<sequence length="189" mass="20770">MTLTGAGTPSKLDDIRNAFLLDGQSAPDAVIVTLNASRRTDSPFSKPITPPGFMARSVANAITAMRLHNVPKIVVLQALGAGDSFPNMSIWMRWVRHYTYMKHSYDDHDSVAEEIKSSGINYVLPRPPWLTNGRVRPVRTFGDRGEGIGNLATVSRESVAELILDACEKDDWDRSTPVIASSNTSIGWQ</sequence>
<name>A0ACC3NJ95_9PEZI</name>
<dbReference type="Proteomes" id="UP001281147">
    <property type="component" value="Unassembled WGS sequence"/>
</dbReference>
<comment type="caution">
    <text evidence="1">The sequence shown here is derived from an EMBL/GenBank/DDBJ whole genome shotgun (WGS) entry which is preliminary data.</text>
</comment>
<keyword evidence="2" id="KW-1185">Reference proteome</keyword>
<gene>
    <name evidence="1" type="ORF">LTR37_005455</name>
</gene>
<evidence type="ECO:0000313" key="1">
    <source>
        <dbReference type="EMBL" id="KAK3718029.1"/>
    </source>
</evidence>
<evidence type="ECO:0000313" key="2">
    <source>
        <dbReference type="Proteomes" id="UP001281147"/>
    </source>
</evidence>
<reference evidence="1" key="1">
    <citation type="submission" date="2023-07" db="EMBL/GenBank/DDBJ databases">
        <title>Black Yeasts Isolated from many extreme environments.</title>
        <authorList>
            <person name="Coleine C."/>
            <person name="Stajich J.E."/>
            <person name="Selbmann L."/>
        </authorList>
    </citation>
    <scope>NUCLEOTIDE SEQUENCE</scope>
    <source>
        <strain evidence="1">CCFEE 5714</strain>
    </source>
</reference>
<accession>A0ACC3NJ95</accession>
<protein>
    <submittedName>
        <fullName evidence="1">Uncharacterized protein</fullName>
    </submittedName>
</protein>
<organism evidence="1 2">
    <name type="scientific">Vermiconidia calcicola</name>
    <dbReference type="NCBI Taxonomy" id="1690605"/>
    <lineage>
        <taxon>Eukaryota</taxon>
        <taxon>Fungi</taxon>
        <taxon>Dikarya</taxon>
        <taxon>Ascomycota</taxon>
        <taxon>Pezizomycotina</taxon>
        <taxon>Dothideomycetes</taxon>
        <taxon>Dothideomycetidae</taxon>
        <taxon>Mycosphaerellales</taxon>
        <taxon>Extremaceae</taxon>
        <taxon>Vermiconidia</taxon>
    </lineage>
</organism>
<dbReference type="EMBL" id="JAUTXU010000034">
    <property type="protein sequence ID" value="KAK3718029.1"/>
    <property type="molecule type" value="Genomic_DNA"/>
</dbReference>
<proteinExistence type="predicted"/>